<dbReference type="InterPro" id="IPR007070">
    <property type="entry name" value="GPI_EtnP_transferase_1"/>
</dbReference>
<keyword evidence="8 12" id="KW-0256">Endoplasmic reticulum</keyword>
<feature type="transmembrane region" description="Helical" evidence="12">
    <location>
        <begin position="593"/>
        <end position="611"/>
    </location>
</feature>
<evidence type="ECO:0000256" key="7">
    <source>
        <dbReference type="ARBA" id="ARBA00022692"/>
    </source>
</evidence>
<evidence type="ECO:0000256" key="4">
    <source>
        <dbReference type="ARBA" id="ARBA00020831"/>
    </source>
</evidence>
<evidence type="ECO:0000256" key="8">
    <source>
        <dbReference type="ARBA" id="ARBA00022824"/>
    </source>
</evidence>
<evidence type="ECO:0000256" key="5">
    <source>
        <dbReference type="ARBA" id="ARBA00022502"/>
    </source>
</evidence>
<evidence type="ECO:0000256" key="10">
    <source>
        <dbReference type="ARBA" id="ARBA00023136"/>
    </source>
</evidence>
<dbReference type="Pfam" id="PF04987">
    <property type="entry name" value="PigN"/>
    <property type="match status" value="1"/>
</dbReference>
<evidence type="ECO:0000259" key="13">
    <source>
        <dbReference type="Pfam" id="PF04987"/>
    </source>
</evidence>
<comment type="pathway">
    <text evidence="2 12">Glycolipid biosynthesis; glycosylphosphatidylinositol-anchor biosynthesis.</text>
</comment>
<gene>
    <name evidence="14" type="ORF">OXX778_LOCUS2457</name>
</gene>
<evidence type="ECO:0000256" key="3">
    <source>
        <dbReference type="ARBA" id="ARBA00008400"/>
    </source>
</evidence>
<evidence type="ECO:0000256" key="2">
    <source>
        <dbReference type="ARBA" id="ARBA00004687"/>
    </source>
</evidence>
<dbReference type="GO" id="GO:0006506">
    <property type="term" value="P:GPI anchor biosynthetic process"/>
    <property type="evidence" value="ECO:0007669"/>
    <property type="project" value="UniProtKB-UniPathway"/>
</dbReference>
<dbReference type="GO" id="GO:0051377">
    <property type="term" value="F:mannose-ethanolamine phosphotransferase activity"/>
    <property type="evidence" value="ECO:0007669"/>
    <property type="project" value="UniProtKB-UniRule"/>
</dbReference>
<dbReference type="PANTHER" id="PTHR12250">
    <property type="entry name" value="PHOSPHATIDYLINOSITOL GLYCAN, CLASS N"/>
    <property type="match status" value="1"/>
</dbReference>
<feature type="transmembrane region" description="Helical" evidence="12">
    <location>
        <begin position="623"/>
        <end position="643"/>
    </location>
</feature>
<dbReference type="InterPro" id="IPR002591">
    <property type="entry name" value="Phosphodiest/P_Trfase"/>
</dbReference>
<keyword evidence="5 12" id="KW-0337">GPI-anchor biosynthesis</keyword>
<dbReference type="Pfam" id="PF01663">
    <property type="entry name" value="Phosphodiest"/>
    <property type="match status" value="1"/>
</dbReference>
<dbReference type="InterPro" id="IPR017852">
    <property type="entry name" value="GPI_EtnP_transferase_1_C"/>
</dbReference>
<keyword evidence="6 12" id="KW-0808">Transferase</keyword>
<evidence type="ECO:0000256" key="12">
    <source>
        <dbReference type="RuleBase" id="RU367138"/>
    </source>
</evidence>
<feature type="transmembrane region" description="Helical" evidence="12">
    <location>
        <begin position="650"/>
        <end position="667"/>
    </location>
</feature>
<evidence type="ECO:0000256" key="9">
    <source>
        <dbReference type="ARBA" id="ARBA00022989"/>
    </source>
</evidence>
<protein>
    <recommendedName>
        <fullName evidence="4 12">GPI ethanolamine phosphate transferase 1</fullName>
        <ecNumber evidence="12">2.-.-.-</ecNumber>
    </recommendedName>
</protein>
<organism evidence="14 15">
    <name type="scientific">Brachionus calyciflorus</name>
    <dbReference type="NCBI Taxonomy" id="104777"/>
    <lineage>
        <taxon>Eukaryota</taxon>
        <taxon>Metazoa</taxon>
        <taxon>Spiralia</taxon>
        <taxon>Gnathifera</taxon>
        <taxon>Rotifera</taxon>
        <taxon>Eurotatoria</taxon>
        <taxon>Monogononta</taxon>
        <taxon>Pseudotrocha</taxon>
        <taxon>Ploima</taxon>
        <taxon>Brachionidae</taxon>
        <taxon>Brachionus</taxon>
    </lineage>
</organism>
<feature type="transmembrane region" description="Helical" evidence="12">
    <location>
        <begin position="536"/>
        <end position="555"/>
    </location>
</feature>
<dbReference type="InterPro" id="IPR017850">
    <property type="entry name" value="Alkaline_phosphatase_core_sf"/>
</dbReference>
<evidence type="ECO:0000313" key="15">
    <source>
        <dbReference type="Proteomes" id="UP000663879"/>
    </source>
</evidence>
<dbReference type="Proteomes" id="UP000663879">
    <property type="component" value="Unassembled WGS sequence"/>
</dbReference>
<feature type="transmembrane region" description="Helical" evidence="12">
    <location>
        <begin position="835"/>
        <end position="859"/>
    </location>
</feature>
<feature type="transmembrane region" description="Helical" evidence="12">
    <location>
        <begin position="673"/>
        <end position="694"/>
    </location>
</feature>
<dbReference type="CDD" id="cd16020">
    <property type="entry name" value="GPI_EPT_1"/>
    <property type="match status" value="1"/>
</dbReference>
<dbReference type="SUPFAM" id="SSF53649">
    <property type="entry name" value="Alkaline phosphatase-like"/>
    <property type="match status" value="1"/>
</dbReference>
<evidence type="ECO:0000256" key="6">
    <source>
        <dbReference type="ARBA" id="ARBA00022679"/>
    </source>
</evidence>
<reference evidence="14" key="1">
    <citation type="submission" date="2021-02" db="EMBL/GenBank/DDBJ databases">
        <authorList>
            <person name="Nowell W R."/>
        </authorList>
    </citation>
    <scope>NUCLEOTIDE SEQUENCE</scope>
    <source>
        <strain evidence="14">Ploen Becks lab</strain>
    </source>
</reference>
<feature type="transmembrane region" description="Helical" evidence="12">
    <location>
        <begin position="730"/>
        <end position="748"/>
    </location>
</feature>
<proteinExistence type="inferred from homology"/>
<feature type="transmembrane region" description="Helical" evidence="12">
    <location>
        <begin position="390"/>
        <end position="409"/>
    </location>
</feature>
<feature type="transmembrane region" description="Helical" evidence="12">
    <location>
        <begin position="513"/>
        <end position="529"/>
    </location>
</feature>
<feature type="transmembrane region" description="Helical" evidence="12">
    <location>
        <begin position="561"/>
        <end position="581"/>
    </location>
</feature>
<dbReference type="PANTHER" id="PTHR12250:SF0">
    <property type="entry name" value="GPI ETHANOLAMINE PHOSPHATE TRANSFERASE 1"/>
    <property type="match status" value="1"/>
</dbReference>
<evidence type="ECO:0000256" key="1">
    <source>
        <dbReference type="ARBA" id="ARBA00004477"/>
    </source>
</evidence>
<feature type="transmembrane region" description="Helical" evidence="12">
    <location>
        <begin position="455"/>
        <end position="476"/>
    </location>
</feature>
<keyword evidence="10 12" id="KW-0472">Membrane</keyword>
<feature type="transmembrane region" description="Helical" evidence="12">
    <location>
        <begin position="430"/>
        <end position="449"/>
    </location>
</feature>
<keyword evidence="15" id="KW-1185">Reference proteome</keyword>
<keyword evidence="11" id="KW-0325">Glycoprotein</keyword>
<feature type="domain" description="GPI ethanolamine phosphate transferase 1 C-terminal" evidence="13">
    <location>
        <begin position="380"/>
        <end position="827"/>
    </location>
</feature>
<dbReference type="UniPathway" id="UPA00196"/>
<comment type="caution">
    <text evidence="14">The sequence shown here is derived from an EMBL/GenBank/DDBJ whole genome shotgun (WGS) entry which is preliminary data.</text>
</comment>
<feature type="transmembrane region" description="Helical" evidence="12">
    <location>
        <begin position="768"/>
        <end position="792"/>
    </location>
</feature>
<feature type="transmembrane region" description="Helical" evidence="12">
    <location>
        <begin position="488"/>
        <end position="507"/>
    </location>
</feature>
<keyword evidence="7 12" id="KW-0812">Transmembrane</keyword>
<comment type="similarity">
    <text evidence="3 12">Belongs to the PIGG/PIGN/PIGO family. PIGN subfamily.</text>
</comment>
<sequence length="880" mass="102458">MEPIPKLIEKNPAKRLVLFVADGLRYDSFFNLIEENESMFLSQKRKKGATFAISNTQVPTESRPGHVAMIAGFYEDISAIAKGWKENPVEFDSVFNRSRYTWAWGSPDILNLFKKSTNNVFLKMYDSSIEDFASENATILDQWVLHHFKKFIYHSKANLTETKMLKEENIVFFFHLLGIDTHGHSKKPHSNEYQSNILYVDNLVKEVNEIFDEYYSDNNETAFVFTADHGMTDWGSHGSGDDSERLTPFVGWGAGFDLHQEYERNNLMNIQQISIAPLMSFLIGVPIPINSVGKLPLGVLSSDKKTKSLAYLQNSLQIIEQLKIKHHHCKNSAIFFQEFKDLKISDTSKIIQKIENFIQHGNYEEAISETDRLIELSLKALDYYHKYNKFYLGLCIIFSCTGWIIFLLNHNLKSIVPTSLNLNRSIKASSINKIFTVFTLLTILAALYQNFPVTYYFYTLLPLFLWRSIFIDYKFLSFLMSIWSEKKIQNSVYSILLIIGIECMVLSFFYRWIFSILLVLYSIFLMIKLKIRQDQLVTKTIIVLSSILLAVYPLLPVIKGYTHLYLVYLASIVSNMMFFFIMNKMEILKNSKASYTMMVFNIFSLVNIFWIRQSIESNSGLPFLGQIFSYLTLLSCLFLPIVTELNLKKRLIYILFSFFNSYFHLSISYESLFLLFLGLQMISWLLIESFLYSGEFNIDFALSKKRSSYFVESYDEDDNESMNWSNLFRVYLLVFYLLLAFFGTGNMASINSFDPVSVYCFITVFSPFLMGFLLFLKITIPFLIVIAIFYCVYDVIHLSIRISYIFLMIMSDLMALRFFFLIRTEGSWLDIGTSISHYIIVMLKIIIVSVLFSVAQFLFKYEIGHINLFRSIKKRIIKDD</sequence>
<dbReference type="GO" id="GO:0005789">
    <property type="term" value="C:endoplasmic reticulum membrane"/>
    <property type="evidence" value="ECO:0007669"/>
    <property type="project" value="UniProtKB-SubCell"/>
</dbReference>
<comment type="function">
    <text evidence="12">Ethanolamine phosphate transferase involved in glycosylphosphatidylinositol-anchor biosynthesis. Transfers ethanolamine phosphate to the first alpha-1,4-linked mannose of the glycosylphosphatidylinositol precursor of GPI-anchor.</text>
</comment>
<dbReference type="OrthoDB" id="2748310at2759"/>
<feature type="transmembrane region" description="Helical" evidence="12">
    <location>
        <begin position="804"/>
        <end position="823"/>
    </location>
</feature>
<dbReference type="Gene3D" id="3.40.720.10">
    <property type="entry name" value="Alkaline Phosphatase, subunit A"/>
    <property type="match status" value="1"/>
</dbReference>
<comment type="subcellular location">
    <subcellularLocation>
        <location evidence="1 12">Endoplasmic reticulum membrane</location>
        <topology evidence="1 12">Multi-pass membrane protein</topology>
    </subcellularLocation>
</comment>
<dbReference type="EMBL" id="CAJNOC010000191">
    <property type="protein sequence ID" value="CAF0725015.1"/>
    <property type="molecule type" value="Genomic_DNA"/>
</dbReference>
<dbReference type="InterPro" id="IPR037671">
    <property type="entry name" value="PIGN_N"/>
</dbReference>
<evidence type="ECO:0000256" key="11">
    <source>
        <dbReference type="ARBA" id="ARBA00023180"/>
    </source>
</evidence>
<name>A0A813MZP5_9BILA</name>
<dbReference type="EC" id="2.-.-.-" evidence="12"/>
<accession>A0A813MZP5</accession>
<dbReference type="AlphaFoldDB" id="A0A813MZP5"/>
<evidence type="ECO:0000313" key="14">
    <source>
        <dbReference type="EMBL" id="CAF0725015.1"/>
    </source>
</evidence>
<keyword evidence="9 12" id="KW-1133">Transmembrane helix</keyword>